<sequence length="575" mass="65071">MEQGGKGMKLGLEKIKDAFKGGAGKCTGADNEKREEEREKRNQRNEKNEKESDGIENPGDNPENPVQNLAVTDIENNQDESDTENNQETEFERMKGVKMKTKTSGQEPKNVPENESEKKPVIPKTRSGARRTGLIFFPAFDWAISPTHPEREERLLYTRDQIFEEGLMDLPQIAEYKPRLADYKDIARVHFCVPDIKAQATTPHLIAAGSCLVLADALMRGEVKNAFALVRPPGHHAMTVAHGNRGFCNINNEAILVEYLRKKYGIRRIAIVDTDVHHGDGTQEIFYNDPDVLFISFHQDGRTLYPGSGFMNELGGPKALGRTINIPLPPGTPDEGILYVLDSLVMPILEDFKPELILNSAGQDNHYTDPLANMRFSAQGYAKLNEKLAPDMAVLEGGYAIQSALPYVNTGIILAMAGLDYSCVSEPDFKPGMFVQAARDRQILEGVVATQLENWKNRDRLVEVEVAKHGDFYRRKKQIFYDTDMIQEFQEETVRMCPHCQGYITIDSHAHRSVNDIRIFGISVPIYACNSCQAEAAEEYRKRLNSPEYEYVYLQDKKADEYRTYNMRTKKETVY</sequence>
<dbReference type="InterPro" id="IPR037138">
    <property type="entry name" value="His_deacetylse_dom_sf"/>
</dbReference>
<dbReference type="RefSeq" id="WP_239451259.1">
    <property type="nucleotide sequence ID" value="NZ_CP009516.1"/>
</dbReference>
<dbReference type="KEGG" id="mhor:MSHOH_1406"/>
<organism evidence="3 4">
    <name type="scientific">Methanosarcina horonobensis HB-1 = JCM 15518</name>
    <dbReference type="NCBI Taxonomy" id="1434110"/>
    <lineage>
        <taxon>Archaea</taxon>
        <taxon>Methanobacteriati</taxon>
        <taxon>Methanobacteriota</taxon>
        <taxon>Stenosarchaea group</taxon>
        <taxon>Methanomicrobia</taxon>
        <taxon>Methanosarcinales</taxon>
        <taxon>Methanosarcinaceae</taxon>
        <taxon>Methanosarcina</taxon>
    </lineage>
</organism>
<accession>A0A0E3S8S4</accession>
<feature type="compositionally biased region" description="Basic and acidic residues" evidence="1">
    <location>
        <begin position="30"/>
        <end position="53"/>
    </location>
</feature>
<dbReference type="PATRIC" id="fig|1434110.4.peg.1756"/>
<dbReference type="HOGENOM" id="CLU_007727_8_0_2"/>
<dbReference type="GeneID" id="24830606"/>
<dbReference type="GO" id="GO:0040029">
    <property type="term" value="P:epigenetic regulation of gene expression"/>
    <property type="evidence" value="ECO:0007669"/>
    <property type="project" value="TreeGrafter"/>
</dbReference>
<evidence type="ECO:0000259" key="2">
    <source>
        <dbReference type="Pfam" id="PF00850"/>
    </source>
</evidence>
<evidence type="ECO:0000313" key="3">
    <source>
        <dbReference type="EMBL" id="AKB77889.1"/>
    </source>
</evidence>
<proteinExistence type="predicted"/>
<dbReference type="InterPro" id="IPR000286">
    <property type="entry name" value="HDACs"/>
</dbReference>
<gene>
    <name evidence="3" type="ORF">MSHOH_1406</name>
</gene>
<dbReference type="PANTHER" id="PTHR10625:SF10">
    <property type="entry name" value="HISTONE DEACETYLASE HDAC1"/>
    <property type="match status" value="1"/>
</dbReference>
<dbReference type="STRING" id="1434110.MSHOH_1406"/>
<dbReference type="AlphaFoldDB" id="A0A0E3S8S4"/>
<dbReference type="PRINTS" id="PR01270">
    <property type="entry name" value="HDASUPER"/>
</dbReference>
<dbReference type="EMBL" id="CP009516">
    <property type="protein sequence ID" value="AKB77889.1"/>
    <property type="molecule type" value="Genomic_DNA"/>
</dbReference>
<name>A0A0E3S8S4_9EURY</name>
<keyword evidence="4" id="KW-1185">Reference proteome</keyword>
<dbReference type="Proteomes" id="UP000033101">
    <property type="component" value="Chromosome"/>
</dbReference>
<reference evidence="3 4" key="1">
    <citation type="submission" date="2014-07" db="EMBL/GenBank/DDBJ databases">
        <title>Methanogenic archaea and the global carbon cycle.</title>
        <authorList>
            <person name="Henriksen J.R."/>
            <person name="Luke J."/>
            <person name="Reinhart S."/>
            <person name="Benedict M.N."/>
            <person name="Youngblut N.D."/>
            <person name="Metcalf M.E."/>
            <person name="Whitaker R.J."/>
            <person name="Metcalf W.W."/>
        </authorList>
    </citation>
    <scope>NUCLEOTIDE SEQUENCE [LARGE SCALE GENOMIC DNA]</scope>
    <source>
        <strain evidence="3 4">HB-1</strain>
    </source>
</reference>
<dbReference type="InterPro" id="IPR023696">
    <property type="entry name" value="Ureohydrolase_dom_sf"/>
</dbReference>
<feature type="compositionally biased region" description="Basic and acidic residues" evidence="1">
    <location>
        <begin position="110"/>
        <end position="120"/>
    </location>
</feature>
<feature type="compositionally biased region" description="Acidic residues" evidence="1">
    <location>
        <begin position="76"/>
        <end position="89"/>
    </location>
</feature>
<protein>
    <submittedName>
        <fullName evidence="3">Deacetylase</fullName>
    </submittedName>
</protein>
<dbReference type="GO" id="GO:0004407">
    <property type="term" value="F:histone deacetylase activity"/>
    <property type="evidence" value="ECO:0007669"/>
    <property type="project" value="TreeGrafter"/>
</dbReference>
<feature type="region of interest" description="Disordered" evidence="1">
    <location>
        <begin position="16"/>
        <end position="126"/>
    </location>
</feature>
<evidence type="ECO:0000256" key="1">
    <source>
        <dbReference type="SAM" id="MobiDB-lite"/>
    </source>
</evidence>
<dbReference type="Pfam" id="PF00850">
    <property type="entry name" value="Hist_deacetyl"/>
    <property type="match status" value="1"/>
</dbReference>
<dbReference type="CDD" id="cd09992">
    <property type="entry name" value="HDAC_classII"/>
    <property type="match status" value="1"/>
</dbReference>
<evidence type="ECO:0000313" key="4">
    <source>
        <dbReference type="Proteomes" id="UP000033101"/>
    </source>
</evidence>
<dbReference type="SUPFAM" id="SSF52768">
    <property type="entry name" value="Arginase/deacetylase"/>
    <property type="match status" value="1"/>
</dbReference>
<dbReference type="Gene3D" id="3.40.800.20">
    <property type="entry name" value="Histone deacetylase domain"/>
    <property type="match status" value="1"/>
</dbReference>
<feature type="domain" description="Histone deacetylase" evidence="2">
    <location>
        <begin position="204"/>
        <end position="403"/>
    </location>
</feature>
<dbReference type="PANTHER" id="PTHR10625">
    <property type="entry name" value="HISTONE DEACETYLASE HDAC1-RELATED"/>
    <property type="match status" value="1"/>
</dbReference>
<dbReference type="InterPro" id="IPR023801">
    <property type="entry name" value="His_deacetylse_dom"/>
</dbReference>